<dbReference type="RefSeq" id="WP_205356204.1">
    <property type="nucleotide sequence ID" value="NZ_JADKYB010000003.1"/>
</dbReference>
<proteinExistence type="predicted"/>
<organism evidence="2 3">
    <name type="scientific">Actinacidiphila acididurans</name>
    <dbReference type="NCBI Taxonomy" id="2784346"/>
    <lineage>
        <taxon>Bacteria</taxon>
        <taxon>Bacillati</taxon>
        <taxon>Actinomycetota</taxon>
        <taxon>Actinomycetes</taxon>
        <taxon>Kitasatosporales</taxon>
        <taxon>Streptomycetaceae</taxon>
        <taxon>Actinacidiphila</taxon>
    </lineage>
</organism>
<comment type="caution">
    <text evidence="2">The sequence shown here is derived from an EMBL/GenBank/DDBJ whole genome shotgun (WGS) entry which is preliminary data.</text>
</comment>
<name>A0ABS2TNF4_9ACTN</name>
<accession>A0ABS2TNF4</accession>
<evidence type="ECO:0000313" key="2">
    <source>
        <dbReference type="EMBL" id="MBM9504352.1"/>
    </source>
</evidence>
<dbReference type="EMBL" id="JADKYB010000003">
    <property type="protein sequence ID" value="MBM9504352.1"/>
    <property type="molecule type" value="Genomic_DNA"/>
</dbReference>
<dbReference type="InterPro" id="IPR057679">
    <property type="entry name" value="DUF7919"/>
</dbReference>
<dbReference type="Pfam" id="PF25535">
    <property type="entry name" value="DUF7919"/>
    <property type="match status" value="1"/>
</dbReference>
<gene>
    <name evidence="2" type="ORF">ITX44_07345</name>
</gene>
<reference evidence="2 3" key="1">
    <citation type="submission" date="2021-01" db="EMBL/GenBank/DDBJ databases">
        <title>Streptomyces acididurans sp. nov., isolated from a peat swamp forest soil.</title>
        <authorList>
            <person name="Chantavorakit T."/>
            <person name="Duangmal K."/>
        </authorList>
    </citation>
    <scope>NUCLEOTIDE SEQUENCE [LARGE SCALE GENOMIC DNA]</scope>
    <source>
        <strain evidence="2 3">KK5PA1</strain>
    </source>
</reference>
<keyword evidence="3" id="KW-1185">Reference proteome</keyword>
<sequence length="133" mass="14866">MTYYRDLTPYTYGSDDWDLAGRWQGIPLLTVGWLSRGRRYAKGAPPAGLAEALKRMARTHRAAQTRGRHVCPWCSLRLFGPRGDIPWGSAEIRVMGDDLAYVAPELVAHYVEAHRYLPPADFVNAVLSSGTFS</sequence>
<dbReference type="Proteomes" id="UP000749040">
    <property type="component" value="Unassembled WGS sequence"/>
</dbReference>
<protein>
    <recommendedName>
        <fullName evidence="1">DUF7919 domain-containing protein</fullName>
    </recommendedName>
</protein>
<evidence type="ECO:0000313" key="3">
    <source>
        <dbReference type="Proteomes" id="UP000749040"/>
    </source>
</evidence>
<evidence type="ECO:0000259" key="1">
    <source>
        <dbReference type="Pfam" id="PF25535"/>
    </source>
</evidence>
<feature type="domain" description="DUF7919" evidence="1">
    <location>
        <begin position="2"/>
        <end position="127"/>
    </location>
</feature>